<gene>
    <name evidence="11" type="ORF">B0J12DRAFT_581678</name>
</gene>
<evidence type="ECO:0000256" key="4">
    <source>
        <dbReference type="ARBA" id="ARBA00012925"/>
    </source>
</evidence>
<proteinExistence type="inferred from homology"/>
<comment type="caution">
    <text evidence="11">The sequence shown here is derived from an EMBL/GenBank/DDBJ whole genome shotgun (WGS) entry which is preliminary data.</text>
</comment>
<sequence>MLQNVLSVALLLSSASASCLHGTSLMPRRLNGRATVEVATYGYDGANGPLNWHNLAPANSMCATGKNQSPINLGSSIKKAAKAPVIEIPNVQSAEFENLGSTLEVIVNGTTTVDGRAFELAQFHLHTPSEHRINDEYYPLEMHMVHQAADGDGFTVLGLMFELSEDGSTTELLTSMNGVLADVTTPGSITQTGALDFKPIVKHLTSTPLLSYSGSLTTPPCSEGINFLISQTPMAIDVKTFNALKGVMKFNSRVSQNVPGQDNLLGL</sequence>
<dbReference type="InterPro" id="IPR036398">
    <property type="entry name" value="CA_dom_sf"/>
</dbReference>
<dbReference type="InterPro" id="IPR023561">
    <property type="entry name" value="Carbonic_anhydrase_a-class"/>
</dbReference>
<dbReference type="PROSITE" id="PS00162">
    <property type="entry name" value="ALPHA_CA_1"/>
    <property type="match status" value="1"/>
</dbReference>
<evidence type="ECO:0000259" key="10">
    <source>
        <dbReference type="PROSITE" id="PS51144"/>
    </source>
</evidence>
<comment type="catalytic activity">
    <reaction evidence="8 9">
        <text>hydrogencarbonate + H(+) = CO2 + H2O</text>
        <dbReference type="Rhea" id="RHEA:10748"/>
        <dbReference type="ChEBI" id="CHEBI:15377"/>
        <dbReference type="ChEBI" id="CHEBI:15378"/>
        <dbReference type="ChEBI" id="CHEBI:16526"/>
        <dbReference type="ChEBI" id="CHEBI:17544"/>
        <dbReference type="EC" id="4.2.1.1"/>
    </reaction>
</comment>
<comment type="similarity">
    <text evidence="3 9">Belongs to the alpha-carbonic anhydrase family.</text>
</comment>
<dbReference type="PANTHER" id="PTHR18952:SF265">
    <property type="entry name" value="CARBONIC ANHYDRASE"/>
    <property type="match status" value="1"/>
</dbReference>
<name>A0ABQ8G182_9PEZI</name>
<feature type="signal peptide" evidence="9">
    <location>
        <begin position="1"/>
        <end position="17"/>
    </location>
</feature>
<dbReference type="InterPro" id="IPR018338">
    <property type="entry name" value="Carbonic_anhydrase_a-class_CS"/>
</dbReference>
<keyword evidence="12" id="KW-1185">Reference proteome</keyword>
<comment type="cofactor">
    <cofactor evidence="1 9">
        <name>Zn(2+)</name>
        <dbReference type="ChEBI" id="CHEBI:29105"/>
    </cofactor>
</comment>
<dbReference type="Pfam" id="PF00194">
    <property type="entry name" value="Carb_anhydrase"/>
    <property type="match status" value="1"/>
</dbReference>
<comment type="function">
    <text evidence="2 9">Reversible hydration of carbon dioxide.</text>
</comment>
<evidence type="ECO:0000313" key="12">
    <source>
        <dbReference type="Proteomes" id="UP000774617"/>
    </source>
</evidence>
<keyword evidence="7 9" id="KW-0456">Lyase</keyword>
<evidence type="ECO:0000256" key="8">
    <source>
        <dbReference type="ARBA" id="ARBA00048348"/>
    </source>
</evidence>
<dbReference type="InterPro" id="IPR001148">
    <property type="entry name" value="CA_dom"/>
</dbReference>
<dbReference type="PROSITE" id="PS51144">
    <property type="entry name" value="ALPHA_CA_2"/>
    <property type="match status" value="1"/>
</dbReference>
<dbReference type="CDD" id="cd03124">
    <property type="entry name" value="alpha_CA_prokaryotic_like"/>
    <property type="match status" value="1"/>
</dbReference>
<dbReference type="Proteomes" id="UP000774617">
    <property type="component" value="Unassembled WGS sequence"/>
</dbReference>
<evidence type="ECO:0000256" key="5">
    <source>
        <dbReference type="ARBA" id="ARBA00022723"/>
    </source>
</evidence>
<dbReference type="PANTHER" id="PTHR18952">
    <property type="entry name" value="CARBONIC ANHYDRASE"/>
    <property type="match status" value="1"/>
</dbReference>
<evidence type="ECO:0000256" key="9">
    <source>
        <dbReference type="RuleBase" id="RU367011"/>
    </source>
</evidence>
<dbReference type="SUPFAM" id="SSF51069">
    <property type="entry name" value="Carbonic anhydrase"/>
    <property type="match status" value="1"/>
</dbReference>
<dbReference type="SMART" id="SM01057">
    <property type="entry name" value="Carb_anhydrase"/>
    <property type="match status" value="1"/>
</dbReference>
<evidence type="ECO:0000256" key="2">
    <source>
        <dbReference type="ARBA" id="ARBA00002904"/>
    </source>
</evidence>
<feature type="domain" description="Alpha-carbonic anhydrase" evidence="10">
    <location>
        <begin position="39"/>
        <end position="267"/>
    </location>
</feature>
<protein>
    <recommendedName>
        <fullName evidence="4 9">Carbonic anhydrase</fullName>
        <ecNumber evidence="4 9">4.2.1.1</ecNumber>
    </recommendedName>
</protein>
<keyword evidence="9" id="KW-0732">Signal</keyword>
<dbReference type="Gene3D" id="3.10.200.10">
    <property type="entry name" value="Alpha carbonic anhydrase"/>
    <property type="match status" value="1"/>
</dbReference>
<evidence type="ECO:0000313" key="11">
    <source>
        <dbReference type="EMBL" id="KAH7036416.1"/>
    </source>
</evidence>
<keyword evidence="5 9" id="KW-0479">Metal-binding</keyword>
<evidence type="ECO:0000256" key="7">
    <source>
        <dbReference type="ARBA" id="ARBA00023239"/>
    </source>
</evidence>
<keyword evidence="6 9" id="KW-0862">Zinc</keyword>
<evidence type="ECO:0000256" key="6">
    <source>
        <dbReference type="ARBA" id="ARBA00022833"/>
    </source>
</evidence>
<dbReference type="InterPro" id="IPR041891">
    <property type="entry name" value="Alpha_CA_prokaryot-like"/>
</dbReference>
<reference evidence="11 12" key="1">
    <citation type="journal article" date="2021" name="Nat. Commun.">
        <title>Genetic determinants of endophytism in the Arabidopsis root mycobiome.</title>
        <authorList>
            <person name="Mesny F."/>
            <person name="Miyauchi S."/>
            <person name="Thiergart T."/>
            <person name="Pickel B."/>
            <person name="Atanasova L."/>
            <person name="Karlsson M."/>
            <person name="Huettel B."/>
            <person name="Barry K.W."/>
            <person name="Haridas S."/>
            <person name="Chen C."/>
            <person name="Bauer D."/>
            <person name="Andreopoulos W."/>
            <person name="Pangilinan J."/>
            <person name="LaButti K."/>
            <person name="Riley R."/>
            <person name="Lipzen A."/>
            <person name="Clum A."/>
            <person name="Drula E."/>
            <person name="Henrissat B."/>
            <person name="Kohler A."/>
            <person name="Grigoriev I.V."/>
            <person name="Martin F.M."/>
            <person name="Hacquard S."/>
        </authorList>
    </citation>
    <scope>NUCLEOTIDE SEQUENCE [LARGE SCALE GENOMIC DNA]</scope>
    <source>
        <strain evidence="11 12">MPI-SDFR-AT-0080</strain>
    </source>
</reference>
<organism evidence="11 12">
    <name type="scientific">Macrophomina phaseolina</name>
    <dbReference type="NCBI Taxonomy" id="35725"/>
    <lineage>
        <taxon>Eukaryota</taxon>
        <taxon>Fungi</taxon>
        <taxon>Dikarya</taxon>
        <taxon>Ascomycota</taxon>
        <taxon>Pezizomycotina</taxon>
        <taxon>Dothideomycetes</taxon>
        <taxon>Dothideomycetes incertae sedis</taxon>
        <taxon>Botryosphaeriales</taxon>
        <taxon>Botryosphaeriaceae</taxon>
        <taxon>Macrophomina</taxon>
    </lineage>
</organism>
<feature type="chain" id="PRO_5044958048" description="Carbonic anhydrase" evidence="9">
    <location>
        <begin position="18"/>
        <end position="267"/>
    </location>
</feature>
<dbReference type="EMBL" id="JAGTJR010000035">
    <property type="protein sequence ID" value="KAH7036416.1"/>
    <property type="molecule type" value="Genomic_DNA"/>
</dbReference>
<evidence type="ECO:0000256" key="1">
    <source>
        <dbReference type="ARBA" id="ARBA00001947"/>
    </source>
</evidence>
<evidence type="ECO:0000256" key="3">
    <source>
        <dbReference type="ARBA" id="ARBA00010718"/>
    </source>
</evidence>
<accession>A0ABQ8G182</accession>
<dbReference type="EC" id="4.2.1.1" evidence="4 9"/>